<accession>A0AA88DW08</accession>
<sequence>MNDSNKNQSVHQDMPIKRSEKRMHACAVDLLSEKSGFQFGALLRTTNKPHDEDGCTMLLYIGRIVSVGRKFIQAAKDCIPTVIELRRLNEDTPKP</sequence>
<dbReference type="EMBL" id="BTGU01000098">
    <property type="protein sequence ID" value="GMN60359.1"/>
    <property type="molecule type" value="Genomic_DNA"/>
</dbReference>
<organism evidence="1 2">
    <name type="scientific">Ficus carica</name>
    <name type="common">Common fig</name>
    <dbReference type="NCBI Taxonomy" id="3494"/>
    <lineage>
        <taxon>Eukaryota</taxon>
        <taxon>Viridiplantae</taxon>
        <taxon>Streptophyta</taxon>
        <taxon>Embryophyta</taxon>
        <taxon>Tracheophyta</taxon>
        <taxon>Spermatophyta</taxon>
        <taxon>Magnoliopsida</taxon>
        <taxon>eudicotyledons</taxon>
        <taxon>Gunneridae</taxon>
        <taxon>Pentapetalae</taxon>
        <taxon>rosids</taxon>
        <taxon>fabids</taxon>
        <taxon>Rosales</taxon>
        <taxon>Moraceae</taxon>
        <taxon>Ficeae</taxon>
        <taxon>Ficus</taxon>
    </lineage>
</organism>
<dbReference type="AlphaFoldDB" id="A0AA88DW08"/>
<comment type="caution">
    <text evidence="1">The sequence shown here is derived from an EMBL/GenBank/DDBJ whole genome shotgun (WGS) entry which is preliminary data.</text>
</comment>
<proteinExistence type="predicted"/>
<reference evidence="1" key="1">
    <citation type="submission" date="2023-07" db="EMBL/GenBank/DDBJ databases">
        <title>draft genome sequence of fig (Ficus carica).</title>
        <authorList>
            <person name="Takahashi T."/>
            <person name="Nishimura K."/>
        </authorList>
    </citation>
    <scope>NUCLEOTIDE SEQUENCE</scope>
</reference>
<keyword evidence="2" id="KW-1185">Reference proteome</keyword>
<name>A0AA88DW08_FICCA</name>
<evidence type="ECO:0000313" key="1">
    <source>
        <dbReference type="EMBL" id="GMN60359.1"/>
    </source>
</evidence>
<dbReference type="Proteomes" id="UP001187192">
    <property type="component" value="Unassembled WGS sequence"/>
</dbReference>
<gene>
    <name evidence="1" type="ORF">TIFTF001_029453</name>
</gene>
<protein>
    <submittedName>
        <fullName evidence="1">Uncharacterized protein</fullName>
    </submittedName>
</protein>
<evidence type="ECO:0000313" key="2">
    <source>
        <dbReference type="Proteomes" id="UP001187192"/>
    </source>
</evidence>